<evidence type="ECO:0000313" key="3">
    <source>
        <dbReference type="Proteomes" id="UP001597542"/>
    </source>
</evidence>
<evidence type="ECO:0000256" key="1">
    <source>
        <dbReference type="SAM" id="MobiDB-lite"/>
    </source>
</evidence>
<dbReference type="EMBL" id="JBHUKQ010000009">
    <property type="protein sequence ID" value="MFD2480698.1"/>
    <property type="molecule type" value="Genomic_DNA"/>
</dbReference>
<protein>
    <submittedName>
        <fullName evidence="2">Uncharacterized protein</fullName>
    </submittedName>
</protein>
<keyword evidence="3" id="KW-1185">Reference proteome</keyword>
<evidence type="ECO:0000313" key="2">
    <source>
        <dbReference type="EMBL" id="MFD2480698.1"/>
    </source>
</evidence>
<organism evidence="2 3">
    <name type="scientific">Amycolatopsis albidoflavus</name>
    <dbReference type="NCBI Taxonomy" id="102226"/>
    <lineage>
        <taxon>Bacteria</taxon>
        <taxon>Bacillati</taxon>
        <taxon>Actinomycetota</taxon>
        <taxon>Actinomycetes</taxon>
        <taxon>Pseudonocardiales</taxon>
        <taxon>Pseudonocardiaceae</taxon>
        <taxon>Amycolatopsis</taxon>
    </lineage>
</organism>
<comment type="caution">
    <text evidence="2">The sequence shown here is derived from an EMBL/GenBank/DDBJ whole genome shotgun (WGS) entry which is preliminary data.</text>
</comment>
<dbReference type="RefSeq" id="WP_344285922.1">
    <property type="nucleotide sequence ID" value="NZ_BAAAHV010000023.1"/>
</dbReference>
<accession>A0ABW5HWB5</accession>
<feature type="compositionally biased region" description="Basic and acidic residues" evidence="1">
    <location>
        <begin position="1"/>
        <end position="21"/>
    </location>
</feature>
<feature type="region of interest" description="Disordered" evidence="1">
    <location>
        <begin position="1"/>
        <end position="73"/>
    </location>
</feature>
<sequence>MRTERGPGEVRESQRAGEPPEVRPPVSGGPGEEPANTGEPGSAGEAGSRPFDSAGAGWPADPRPGERVDHGGCTVADAIRSAMARRS</sequence>
<dbReference type="Proteomes" id="UP001597542">
    <property type="component" value="Unassembled WGS sequence"/>
</dbReference>
<reference evidence="3" key="1">
    <citation type="journal article" date="2019" name="Int. J. Syst. Evol. Microbiol.">
        <title>The Global Catalogue of Microorganisms (GCM) 10K type strain sequencing project: providing services to taxonomists for standard genome sequencing and annotation.</title>
        <authorList>
            <consortium name="The Broad Institute Genomics Platform"/>
            <consortium name="The Broad Institute Genome Sequencing Center for Infectious Disease"/>
            <person name="Wu L."/>
            <person name="Ma J."/>
        </authorList>
    </citation>
    <scope>NUCLEOTIDE SEQUENCE [LARGE SCALE GENOMIC DNA]</scope>
    <source>
        <strain evidence="3">CGMCC 4.7638</strain>
    </source>
</reference>
<gene>
    <name evidence="2" type="ORF">ACFSUT_10475</name>
</gene>
<name>A0ABW5HWB5_9PSEU</name>
<proteinExistence type="predicted"/>